<dbReference type="EMBL" id="AKHW03002185">
    <property type="protein sequence ID" value="KYO39646.1"/>
    <property type="molecule type" value="Genomic_DNA"/>
</dbReference>
<evidence type="ECO:0000313" key="2">
    <source>
        <dbReference type="Proteomes" id="UP000050525"/>
    </source>
</evidence>
<protein>
    <submittedName>
        <fullName evidence="1">Uncharacterized protein</fullName>
    </submittedName>
</protein>
<dbReference type="Proteomes" id="UP000050525">
    <property type="component" value="Unassembled WGS sequence"/>
</dbReference>
<keyword evidence="2" id="KW-1185">Reference proteome</keyword>
<proteinExistence type="predicted"/>
<gene>
    <name evidence="1" type="ORF">Y1Q_0018700</name>
</gene>
<name>A0A151NS36_ALLMI</name>
<sequence>MHRCLVYAGTRRQGPPGSQGLAVLYPAVLQTLGPAAVFSISSGLRAPMNQTGNLHLKFPEESSKPAEPKCRGSKTEIKLASQDSISAQTHYLQQLPLWHAVPCFRAVGGGRKHHWLPEGTRLAGELAI</sequence>
<dbReference type="AlphaFoldDB" id="A0A151NS36"/>
<accession>A0A151NS36</accession>
<evidence type="ECO:0000313" key="1">
    <source>
        <dbReference type="EMBL" id="KYO39646.1"/>
    </source>
</evidence>
<comment type="caution">
    <text evidence="1">The sequence shown here is derived from an EMBL/GenBank/DDBJ whole genome shotgun (WGS) entry which is preliminary data.</text>
</comment>
<reference evidence="1 2" key="1">
    <citation type="journal article" date="2012" name="Genome Biol.">
        <title>Sequencing three crocodilian genomes to illuminate the evolution of archosaurs and amniotes.</title>
        <authorList>
            <person name="St John J.A."/>
            <person name="Braun E.L."/>
            <person name="Isberg S.R."/>
            <person name="Miles L.G."/>
            <person name="Chong A.Y."/>
            <person name="Gongora J."/>
            <person name="Dalzell P."/>
            <person name="Moran C."/>
            <person name="Bed'hom B."/>
            <person name="Abzhanov A."/>
            <person name="Burgess S.C."/>
            <person name="Cooksey A.M."/>
            <person name="Castoe T.A."/>
            <person name="Crawford N.G."/>
            <person name="Densmore L.D."/>
            <person name="Drew J.C."/>
            <person name="Edwards S.V."/>
            <person name="Faircloth B.C."/>
            <person name="Fujita M.K."/>
            <person name="Greenwold M.J."/>
            <person name="Hoffmann F.G."/>
            <person name="Howard J.M."/>
            <person name="Iguchi T."/>
            <person name="Janes D.E."/>
            <person name="Khan S.Y."/>
            <person name="Kohno S."/>
            <person name="de Koning A.J."/>
            <person name="Lance S.L."/>
            <person name="McCarthy F.M."/>
            <person name="McCormack J.E."/>
            <person name="Merchant M.E."/>
            <person name="Peterson D.G."/>
            <person name="Pollock D.D."/>
            <person name="Pourmand N."/>
            <person name="Raney B.J."/>
            <person name="Roessler K.A."/>
            <person name="Sanford J.R."/>
            <person name="Sawyer R.H."/>
            <person name="Schmidt C.J."/>
            <person name="Triplett E.W."/>
            <person name="Tuberville T.D."/>
            <person name="Venegas-Anaya M."/>
            <person name="Howard J.T."/>
            <person name="Jarvis E.D."/>
            <person name="Guillette L.J.Jr."/>
            <person name="Glenn T.C."/>
            <person name="Green R.E."/>
            <person name="Ray D.A."/>
        </authorList>
    </citation>
    <scope>NUCLEOTIDE SEQUENCE [LARGE SCALE GENOMIC DNA]</scope>
    <source>
        <strain evidence="1">KSC_2009_1</strain>
    </source>
</reference>
<organism evidence="1 2">
    <name type="scientific">Alligator mississippiensis</name>
    <name type="common">American alligator</name>
    <dbReference type="NCBI Taxonomy" id="8496"/>
    <lineage>
        <taxon>Eukaryota</taxon>
        <taxon>Metazoa</taxon>
        <taxon>Chordata</taxon>
        <taxon>Craniata</taxon>
        <taxon>Vertebrata</taxon>
        <taxon>Euteleostomi</taxon>
        <taxon>Archelosauria</taxon>
        <taxon>Archosauria</taxon>
        <taxon>Crocodylia</taxon>
        <taxon>Alligatoridae</taxon>
        <taxon>Alligatorinae</taxon>
        <taxon>Alligator</taxon>
    </lineage>
</organism>